<dbReference type="Proteomes" id="UP000515908">
    <property type="component" value="Chromosome 04"/>
</dbReference>
<name>A0A7G2C7U9_9TRYP</name>
<proteinExistence type="predicted"/>
<dbReference type="AlphaFoldDB" id="A0A7G2C7U9"/>
<dbReference type="EMBL" id="LR877148">
    <property type="protein sequence ID" value="CAD2214887.1"/>
    <property type="molecule type" value="Genomic_DNA"/>
</dbReference>
<feature type="compositionally biased region" description="Polar residues" evidence="1">
    <location>
        <begin position="110"/>
        <end position="136"/>
    </location>
</feature>
<gene>
    <name evidence="2" type="ORF">ADEAN_000234000</name>
</gene>
<feature type="region of interest" description="Disordered" evidence="1">
    <location>
        <begin position="197"/>
        <end position="262"/>
    </location>
</feature>
<sequence>MVDKVALDVFCVSVVEGEVSGPPLCRHEASPPCITVHRDTILTRREKLELIYAMCRDRFQRAASLVLESTEKVSDSVECPNSVASTTALDHSTHTIDEETNEEVVEAATPHSQSLQKTVTRSHLSQRTVCPKSSASKNVEYSSSALRFSSGSGKERPHTMESTYSETYDGFLIDALVELEKNAHDIGEQVHMALDKERKEAEPDLSGLIGEESEVKLERRSQKRKSQSKKPSPTKERRSLKKSPRAASRHTATMKSARPDHAGRVRDSLVNFSDVLFDSPTDWLNNIVLPSAQQANEESQEVFFQH</sequence>
<organism evidence="2 3">
    <name type="scientific">Angomonas deanei</name>
    <dbReference type="NCBI Taxonomy" id="59799"/>
    <lineage>
        <taxon>Eukaryota</taxon>
        <taxon>Discoba</taxon>
        <taxon>Euglenozoa</taxon>
        <taxon>Kinetoplastea</taxon>
        <taxon>Metakinetoplastina</taxon>
        <taxon>Trypanosomatida</taxon>
        <taxon>Trypanosomatidae</taxon>
        <taxon>Strigomonadinae</taxon>
        <taxon>Angomonas</taxon>
    </lineage>
</organism>
<keyword evidence="3" id="KW-1185">Reference proteome</keyword>
<reference evidence="2 3" key="1">
    <citation type="submission" date="2020-08" db="EMBL/GenBank/DDBJ databases">
        <authorList>
            <person name="Newling K."/>
            <person name="Davey J."/>
            <person name="Forrester S."/>
        </authorList>
    </citation>
    <scope>NUCLEOTIDE SEQUENCE [LARGE SCALE GENOMIC DNA]</scope>
    <source>
        <strain evidence="3">Crithidia deanei Carvalho (ATCC PRA-265)</strain>
    </source>
</reference>
<dbReference type="VEuPathDB" id="TriTrypDB:ADEAN_000234000"/>
<feature type="compositionally biased region" description="Basic residues" evidence="1">
    <location>
        <begin position="238"/>
        <end position="248"/>
    </location>
</feature>
<evidence type="ECO:0000256" key="1">
    <source>
        <dbReference type="SAM" id="MobiDB-lite"/>
    </source>
</evidence>
<evidence type="ECO:0000313" key="3">
    <source>
        <dbReference type="Proteomes" id="UP000515908"/>
    </source>
</evidence>
<accession>A0A7G2C7U9</accession>
<evidence type="ECO:0000313" key="2">
    <source>
        <dbReference type="EMBL" id="CAD2214887.1"/>
    </source>
</evidence>
<protein>
    <submittedName>
        <fullName evidence="2">Uncharacterized protein</fullName>
    </submittedName>
</protein>
<feature type="region of interest" description="Disordered" evidence="1">
    <location>
        <begin position="109"/>
        <end position="136"/>
    </location>
</feature>